<sequence length="266" mass="28813">MSDLTDKLPNDPEPNGPSSSEASWDPLNADPDDRLPSSKRPLRYWLIVGGLAFALFLVLVVGTVSWQGGPADTPEPSPLAQGVVIEGLQESVQNLEQRLGSLNDLNDRVASMEQRLGEINAQLDQSSGAFDVESLTHRMGALEGFLEQASPRIDMQLTALEEVVSNRLAEPTAASRQVSEPEPSPTPAKPRTASRPAVPRLPLHISGVEYRGGRPFLSVATGPVHDLDQVRLLGERESVGEWQLVTINASTAVFRYRGQNVTVNLP</sequence>
<dbReference type="Proteomes" id="UP000321726">
    <property type="component" value="Unassembled WGS sequence"/>
</dbReference>
<reference evidence="4 7" key="2">
    <citation type="submission" date="2019-07" db="EMBL/GenBank/DDBJ databases">
        <title>Whole genome shotgun sequence of Halomonas cupida NBRC 102219.</title>
        <authorList>
            <person name="Hosoyama A."/>
            <person name="Uohara A."/>
            <person name="Ohji S."/>
            <person name="Ichikawa N."/>
        </authorList>
    </citation>
    <scope>NUCLEOTIDE SEQUENCE [LARGE SCALE GENOMIC DNA]</scope>
    <source>
        <strain evidence="4 7">NBRC 102219</strain>
    </source>
</reference>
<dbReference type="AlphaFoldDB" id="A0A1M7DGG9"/>
<feature type="region of interest" description="Disordered" evidence="2">
    <location>
        <begin position="1"/>
        <end position="32"/>
    </location>
</feature>
<name>A0A1M7DGG9_9GAMM</name>
<dbReference type="OrthoDB" id="6184116at2"/>
<accession>A0A1M7DGG9</accession>
<feature type="compositionally biased region" description="Basic and acidic residues" evidence="2">
    <location>
        <begin position="1"/>
        <end position="10"/>
    </location>
</feature>
<feature type="transmembrane region" description="Helical" evidence="3">
    <location>
        <begin position="44"/>
        <end position="66"/>
    </location>
</feature>
<evidence type="ECO:0000313" key="4">
    <source>
        <dbReference type="EMBL" id="GEN23129.1"/>
    </source>
</evidence>
<gene>
    <name evidence="4" type="ORF">HCU01_10780</name>
    <name evidence="5" type="ORF">SAMN05660971_01328</name>
</gene>
<keyword evidence="3" id="KW-0472">Membrane</keyword>
<keyword evidence="3" id="KW-0812">Transmembrane</keyword>
<proteinExistence type="predicted"/>
<dbReference type="EMBL" id="BJXU01000034">
    <property type="protein sequence ID" value="GEN23129.1"/>
    <property type="molecule type" value="Genomic_DNA"/>
</dbReference>
<dbReference type="EMBL" id="FRCA01000003">
    <property type="protein sequence ID" value="SHL78508.1"/>
    <property type="molecule type" value="Genomic_DNA"/>
</dbReference>
<evidence type="ECO:0000256" key="3">
    <source>
        <dbReference type="SAM" id="Phobius"/>
    </source>
</evidence>
<reference evidence="5 6" key="1">
    <citation type="submission" date="2016-11" db="EMBL/GenBank/DDBJ databases">
        <authorList>
            <person name="Jaros S."/>
            <person name="Januszkiewicz K."/>
            <person name="Wedrychowicz H."/>
        </authorList>
    </citation>
    <scope>NUCLEOTIDE SEQUENCE [LARGE SCALE GENOMIC DNA]</scope>
    <source>
        <strain evidence="5 6">DSM 4740</strain>
    </source>
</reference>
<evidence type="ECO:0000313" key="6">
    <source>
        <dbReference type="Proteomes" id="UP000184123"/>
    </source>
</evidence>
<evidence type="ECO:0000256" key="2">
    <source>
        <dbReference type="SAM" id="MobiDB-lite"/>
    </source>
</evidence>
<dbReference type="Gene3D" id="1.20.1270.70">
    <property type="entry name" value="Designed single chain three-helix bundle"/>
    <property type="match status" value="1"/>
</dbReference>
<feature type="coiled-coil region" evidence="1">
    <location>
        <begin position="85"/>
        <end position="122"/>
    </location>
</feature>
<evidence type="ECO:0000313" key="5">
    <source>
        <dbReference type="EMBL" id="SHL78508.1"/>
    </source>
</evidence>
<dbReference type="STRING" id="44933.SAMN05660971_01328"/>
<protein>
    <submittedName>
        <fullName evidence="5">Uncharacterized protein</fullName>
    </submittedName>
</protein>
<dbReference type="Proteomes" id="UP000184123">
    <property type="component" value="Unassembled WGS sequence"/>
</dbReference>
<keyword evidence="7" id="KW-1185">Reference proteome</keyword>
<keyword evidence="1" id="KW-0175">Coiled coil</keyword>
<evidence type="ECO:0000256" key="1">
    <source>
        <dbReference type="SAM" id="Coils"/>
    </source>
</evidence>
<dbReference type="RefSeq" id="WP_073434255.1">
    <property type="nucleotide sequence ID" value="NZ_BJXU01000034.1"/>
</dbReference>
<organism evidence="5 6">
    <name type="scientific">Halomonas cupida</name>
    <dbReference type="NCBI Taxonomy" id="44933"/>
    <lineage>
        <taxon>Bacteria</taxon>
        <taxon>Pseudomonadati</taxon>
        <taxon>Pseudomonadota</taxon>
        <taxon>Gammaproteobacteria</taxon>
        <taxon>Oceanospirillales</taxon>
        <taxon>Halomonadaceae</taxon>
        <taxon>Halomonas</taxon>
    </lineage>
</organism>
<evidence type="ECO:0000313" key="7">
    <source>
        <dbReference type="Proteomes" id="UP000321726"/>
    </source>
</evidence>
<keyword evidence="3" id="KW-1133">Transmembrane helix</keyword>
<feature type="region of interest" description="Disordered" evidence="2">
    <location>
        <begin position="170"/>
        <end position="195"/>
    </location>
</feature>